<keyword evidence="4" id="KW-1185">Reference proteome</keyword>
<protein>
    <submittedName>
        <fullName evidence="3">Uncharacterized protein</fullName>
    </submittedName>
</protein>
<dbReference type="STRING" id="187868.SAMN05192589_11733"/>
<sequence>MRNPLLMNPRRSWRHLVAGLGLVYCLASGAAHAQSEVSVGLSLLPVASVVGTASVASTAVGAVVTVPAALSVGGAILTVKAVQASANGTVYLLERASDGAQVSVEVVGRAASGTAHAVGASVVCSVIGAGVVLSVAGEVVAFVPNALGRALLHNERL</sequence>
<dbReference type="AlphaFoldDB" id="A0A1G7CT20"/>
<feature type="chain" id="PRO_5011792519" evidence="2">
    <location>
        <begin position="34"/>
        <end position="157"/>
    </location>
</feature>
<evidence type="ECO:0000256" key="1">
    <source>
        <dbReference type="SAM" id="Phobius"/>
    </source>
</evidence>
<gene>
    <name evidence="3" type="ORF">SAMN05192589_11733</name>
</gene>
<feature type="signal peptide" evidence="2">
    <location>
        <begin position="1"/>
        <end position="33"/>
    </location>
</feature>
<keyword evidence="1" id="KW-0472">Membrane</keyword>
<dbReference type="Proteomes" id="UP000198781">
    <property type="component" value="Unassembled WGS sequence"/>
</dbReference>
<dbReference type="EMBL" id="FMZC01000017">
    <property type="protein sequence ID" value="SDE42439.1"/>
    <property type="molecule type" value="Genomic_DNA"/>
</dbReference>
<reference evidence="3 4" key="1">
    <citation type="submission" date="2016-10" db="EMBL/GenBank/DDBJ databases">
        <authorList>
            <person name="de Groot N.N."/>
        </authorList>
    </citation>
    <scope>NUCLEOTIDE SEQUENCE [LARGE SCALE GENOMIC DNA]</scope>
    <source>
        <strain evidence="3 4">DSM 16619</strain>
    </source>
</reference>
<proteinExistence type="predicted"/>
<evidence type="ECO:0000256" key="2">
    <source>
        <dbReference type="SAM" id="SignalP"/>
    </source>
</evidence>
<accession>A0A1G7CT20</accession>
<feature type="transmembrane region" description="Helical" evidence="1">
    <location>
        <begin position="43"/>
        <end position="70"/>
    </location>
</feature>
<keyword evidence="1" id="KW-1133">Transmembrane helix</keyword>
<evidence type="ECO:0000313" key="4">
    <source>
        <dbReference type="Proteomes" id="UP000198781"/>
    </source>
</evidence>
<organism evidence="3 4">
    <name type="scientific">Paracidovorax valerianellae</name>
    <dbReference type="NCBI Taxonomy" id="187868"/>
    <lineage>
        <taxon>Bacteria</taxon>
        <taxon>Pseudomonadati</taxon>
        <taxon>Pseudomonadota</taxon>
        <taxon>Betaproteobacteria</taxon>
        <taxon>Burkholderiales</taxon>
        <taxon>Comamonadaceae</taxon>
        <taxon>Paracidovorax</taxon>
    </lineage>
</organism>
<name>A0A1G7CT20_9BURK</name>
<evidence type="ECO:0000313" key="3">
    <source>
        <dbReference type="EMBL" id="SDE42439.1"/>
    </source>
</evidence>
<keyword evidence="1" id="KW-0812">Transmembrane</keyword>
<keyword evidence="2" id="KW-0732">Signal</keyword>